<evidence type="ECO:0000256" key="6">
    <source>
        <dbReference type="ARBA" id="ARBA00034125"/>
    </source>
</evidence>
<comment type="caution">
    <text evidence="9">The sequence shown here is derived from an EMBL/GenBank/DDBJ whole genome shotgun (WGS) entry which is preliminary data.</text>
</comment>
<evidence type="ECO:0000256" key="3">
    <source>
        <dbReference type="ARBA" id="ARBA00022692"/>
    </source>
</evidence>
<evidence type="ECO:0000256" key="1">
    <source>
        <dbReference type="ARBA" id="ARBA00004651"/>
    </source>
</evidence>
<accession>U7V747</accession>
<dbReference type="EMBL" id="AXZF01000112">
    <property type="protein sequence ID" value="ERT67527.1"/>
    <property type="molecule type" value="Genomic_DNA"/>
</dbReference>
<feature type="transmembrane region" description="Helical" evidence="7">
    <location>
        <begin position="193"/>
        <end position="212"/>
    </location>
</feature>
<evidence type="ECO:0000256" key="5">
    <source>
        <dbReference type="ARBA" id="ARBA00023136"/>
    </source>
</evidence>
<comment type="subcellular location">
    <subcellularLocation>
        <location evidence="1">Cell membrane</location>
        <topology evidence="1">Multi-pass membrane protein</topology>
    </subcellularLocation>
</comment>
<feature type="transmembrane region" description="Helical" evidence="7">
    <location>
        <begin position="113"/>
        <end position="137"/>
    </location>
</feature>
<feature type="transmembrane region" description="Helical" evidence="7">
    <location>
        <begin position="143"/>
        <end position="161"/>
    </location>
</feature>
<dbReference type="GO" id="GO:0005886">
    <property type="term" value="C:plasma membrane"/>
    <property type="evidence" value="ECO:0007669"/>
    <property type="project" value="UniProtKB-SubCell"/>
</dbReference>
<protein>
    <recommendedName>
        <fullName evidence="8">Threonine/serine exporter-like N-terminal domain-containing protein</fullName>
    </recommendedName>
</protein>
<dbReference type="InterPro" id="IPR050539">
    <property type="entry name" value="ThrE_Dicarb/AminoAcid_Exp"/>
</dbReference>
<keyword evidence="4 7" id="KW-1133">Transmembrane helix</keyword>
<keyword evidence="10" id="KW-1185">Reference proteome</keyword>
<evidence type="ECO:0000313" key="10">
    <source>
        <dbReference type="Proteomes" id="UP000017081"/>
    </source>
</evidence>
<evidence type="ECO:0000259" key="8">
    <source>
        <dbReference type="Pfam" id="PF06738"/>
    </source>
</evidence>
<feature type="transmembrane region" description="Helical" evidence="7">
    <location>
        <begin position="168"/>
        <end position="187"/>
    </location>
</feature>
<dbReference type="GO" id="GO:0022857">
    <property type="term" value="F:transmembrane transporter activity"/>
    <property type="evidence" value="ECO:0007669"/>
    <property type="project" value="InterPro"/>
</dbReference>
<dbReference type="PANTHER" id="PTHR34390:SF2">
    <property type="entry name" value="SUCCINATE TRANSPORTER SUBUNIT YJJP-RELATED"/>
    <property type="match status" value="1"/>
</dbReference>
<evidence type="ECO:0000313" key="9">
    <source>
        <dbReference type="EMBL" id="ERT67527.1"/>
    </source>
</evidence>
<dbReference type="PANTHER" id="PTHR34390">
    <property type="entry name" value="UPF0442 PROTEIN YJJB-RELATED"/>
    <property type="match status" value="1"/>
</dbReference>
<dbReference type="Pfam" id="PF06738">
    <property type="entry name" value="ThrE"/>
    <property type="match status" value="1"/>
</dbReference>
<dbReference type="HOGENOM" id="CLU_070277_0_0_0"/>
<gene>
    <name evidence="9" type="ORF">HMPREF0202_02372</name>
</gene>
<organism evidence="9 10">
    <name type="scientific">Cetobacterium somerae ATCC BAA-474</name>
    <dbReference type="NCBI Taxonomy" id="1319815"/>
    <lineage>
        <taxon>Bacteria</taxon>
        <taxon>Fusobacteriati</taxon>
        <taxon>Fusobacteriota</taxon>
        <taxon>Fusobacteriia</taxon>
        <taxon>Fusobacteriales</taxon>
        <taxon>Fusobacteriaceae</taxon>
        <taxon>Cetobacterium</taxon>
    </lineage>
</organism>
<keyword evidence="3 7" id="KW-0812">Transmembrane</keyword>
<dbReference type="GO" id="GO:0015744">
    <property type="term" value="P:succinate transport"/>
    <property type="evidence" value="ECO:0007669"/>
    <property type="project" value="TreeGrafter"/>
</dbReference>
<dbReference type="eggNOG" id="COG2966">
    <property type="taxonomic scope" value="Bacteria"/>
</dbReference>
<proteinExistence type="inferred from homology"/>
<dbReference type="RefSeq" id="WP_023051904.1">
    <property type="nucleotide sequence ID" value="NZ_CP173062.2"/>
</dbReference>
<evidence type="ECO:0000256" key="2">
    <source>
        <dbReference type="ARBA" id="ARBA00022475"/>
    </source>
</evidence>
<comment type="similarity">
    <text evidence="6">Belongs to the ThrE exporter (TC 2.A.79) family.</text>
</comment>
<sequence length="257" mass="27573">MPKKQLITEHRVLQLATFAGKIVLTSGGEVYRVEDIIARIGQHFNLKIDCFATLTCIIVSGKNIDDEVVSLVERISSRSTNLDKIHQVHKLINEIEKYSFSELKKSLEDINKISPYGFGMNFIASALGAASFVVSFKGGPNDFAAAFVAGCGVALFSYIISGLQLNSFFINLISGAICAFVSNLFYVNGIITTPSISIISSLMLLVPGVAFINSIRDIIAGDLVSGTSRAMEVLMIGGAIAIGAGLVTKLFFNFGGF</sequence>
<dbReference type="STRING" id="1319815.HMPREF0202_02372"/>
<keyword evidence="5 7" id="KW-0472">Membrane</keyword>
<dbReference type="InterPro" id="IPR010619">
    <property type="entry name" value="ThrE-like_N"/>
</dbReference>
<keyword evidence="2" id="KW-1003">Cell membrane</keyword>
<dbReference type="Proteomes" id="UP000017081">
    <property type="component" value="Unassembled WGS sequence"/>
</dbReference>
<evidence type="ECO:0000256" key="4">
    <source>
        <dbReference type="ARBA" id="ARBA00022989"/>
    </source>
</evidence>
<dbReference type="PATRIC" id="fig|1319815.3.peg.2279"/>
<feature type="domain" description="Threonine/serine exporter-like N-terminal" evidence="8">
    <location>
        <begin position="15"/>
        <end position="250"/>
    </location>
</feature>
<dbReference type="GeneID" id="96968103"/>
<name>U7V747_9FUSO</name>
<feature type="transmembrane region" description="Helical" evidence="7">
    <location>
        <begin position="233"/>
        <end position="252"/>
    </location>
</feature>
<dbReference type="AlphaFoldDB" id="U7V747"/>
<reference evidence="9 10" key="1">
    <citation type="submission" date="2013-08" db="EMBL/GenBank/DDBJ databases">
        <authorList>
            <person name="Weinstock G."/>
            <person name="Sodergren E."/>
            <person name="Wylie T."/>
            <person name="Fulton L."/>
            <person name="Fulton R."/>
            <person name="Fronick C."/>
            <person name="O'Laughlin M."/>
            <person name="Godfrey J."/>
            <person name="Miner T."/>
            <person name="Herter B."/>
            <person name="Appelbaum E."/>
            <person name="Cordes M."/>
            <person name="Lek S."/>
            <person name="Wollam A."/>
            <person name="Pepin K.H."/>
            <person name="Palsikar V.B."/>
            <person name="Mitreva M."/>
            <person name="Wilson R.K."/>
        </authorList>
    </citation>
    <scope>NUCLEOTIDE SEQUENCE [LARGE SCALE GENOMIC DNA]</scope>
    <source>
        <strain evidence="9 10">ATCC BAA-474</strain>
    </source>
</reference>
<evidence type="ECO:0000256" key="7">
    <source>
        <dbReference type="SAM" id="Phobius"/>
    </source>
</evidence>